<evidence type="ECO:0000313" key="2">
    <source>
        <dbReference type="EMBL" id="CAE6969079.1"/>
    </source>
</evidence>
<gene>
    <name evidence="2" type="ORF">R70211_07659</name>
</gene>
<feature type="domain" description="MmgE/PrpD C-terminal" evidence="1">
    <location>
        <begin position="8"/>
        <end position="61"/>
    </location>
</feature>
<dbReference type="InterPro" id="IPR036148">
    <property type="entry name" value="MmgE/PrpD_sf"/>
</dbReference>
<sequence length="76" mass="8185">MDDQCKATATTKDGRTVDVSIEHAVGSLARPMTGADIDAKFLANVQPTYSRQQAQLLLQTCRSDLSSTDVSTILDI</sequence>
<dbReference type="InterPro" id="IPR045337">
    <property type="entry name" value="MmgE_PrpD_C"/>
</dbReference>
<proteinExistence type="predicted"/>
<organism evidence="2 3">
    <name type="scientific">Paraburkholderia domus</name>
    <dbReference type="NCBI Taxonomy" id="2793075"/>
    <lineage>
        <taxon>Bacteria</taxon>
        <taxon>Pseudomonadati</taxon>
        <taxon>Pseudomonadota</taxon>
        <taxon>Betaproteobacteria</taxon>
        <taxon>Burkholderiales</taxon>
        <taxon>Burkholderiaceae</taxon>
        <taxon>Paraburkholderia</taxon>
    </lineage>
</organism>
<reference evidence="2" key="1">
    <citation type="submission" date="2021-02" db="EMBL/GenBank/DDBJ databases">
        <authorList>
            <person name="Vanwijnsberghe S."/>
        </authorList>
    </citation>
    <scope>NUCLEOTIDE SEQUENCE</scope>
    <source>
        <strain evidence="2">R-70211</strain>
    </source>
</reference>
<evidence type="ECO:0000259" key="1">
    <source>
        <dbReference type="Pfam" id="PF19305"/>
    </source>
</evidence>
<protein>
    <recommendedName>
        <fullName evidence="1">MmgE/PrpD C-terminal domain-containing protein</fullName>
    </recommendedName>
</protein>
<dbReference type="AlphaFoldDB" id="A0A9N8NA95"/>
<dbReference type="GO" id="GO:0016829">
    <property type="term" value="F:lyase activity"/>
    <property type="evidence" value="ECO:0007669"/>
    <property type="project" value="InterPro"/>
</dbReference>
<dbReference type="EMBL" id="CAJNAS010000050">
    <property type="protein sequence ID" value="CAE6969079.1"/>
    <property type="molecule type" value="Genomic_DNA"/>
</dbReference>
<name>A0A9N8NA95_9BURK</name>
<dbReference type="Proteomes" id="UP000675121">
    <property type="component" value="Unassembled WGS sequence"/>
</dbReference>
<dbReference type="RefSeq" id="WP_201083080.1">
    <property type="nucleotide sequence ID" value="NZ_CAJNAS010000050.1"/>
</dbReference>
<comment type="caution">
    <text evidence="2">The sequence shown here is derived from an EMBL/GenBank/DDBJ whole genome shotgun (WGS) entry which is preliminary data.</text>
</comment>
<dbReference type="SUPFAM" id="SSF103378">
    <property type="entry name" value="2-methylcitrate dehydratase PrpD"/>
    <property type="match status" value="1"/>
</dbReference>
<accession>A0A9N8NA95</accession>
<keyword evidence="3" id="KW-1185">Reference proteome</keyword>
<dbReference type="Pfam" id="PF19305">
    <property type="entry name" value="MmgE_PrpD_C"/>
    <property type="match status" value="1"/>
</dbReference>
<evidence type="ECO:0000313" key="3">
    <source>
        <dbReference type="Proteomes" id="UP000675121"/>
    </source>
</evidence>